<dbReference type="InterPro" id="IPR036388">
    <property type="entry name" value="WH-like_DNA-bd_sf"/>
</dbReference>
<protein>
    <submittedName>
        <fullName evidence="10">DNA-binding response regulator</fullName>
    </submittedName>
</protein>
<feature type="domain" description="OmpR/PhoB-type" evidence="9">
    <location>
        <begin position="130"/>
        <end position="229"/>
    </location>
</feature>
<dbReference type="GO" id="GO:0000156">
    <property type="term" value="F:phosphorelay response regulator activity"/>
    <property type="evidence" value="ECO:0007669"/>
    <property type="project" value="TreeGrafter"/>
</dbReference>
<dbReference type="PROSITE" id="PS51755">
    <property type="entry name" value="OMPR_PHOB"/>
    <property type="match status" value="1"/>
</dbReference>
<dbReference type="GO" id="GO:0005829">
    <property type="term" value="C:cytosol"/>
    <property type="evidence" value="ECO:0007669"/>
    <property type="project" value="TreeGrafter"/>
</dbReference>
<feature type="domain" description="Response regulatory" evidence="8">
    <location>
        <begin position="3"/>
        <end position="116"/>
    </location>
</feature>
<dbReference type="InterPro" id="IPR011006">
    <property type="entry name" value="CheY-like_superfamily"/>
</dbReference>
<dbReference type="CDD" id="cd00383">
    <property type="entry name" value="trans_reg_C"/>
    <property type="match status" value="1"/>
</dbReference>
<evidence type="ECO:0000256" key="4">
    <source>
        <dbReference type="ARBA" id="ARBA00023125"/>
    </source>
</evidence>
<dbReference type="Proteomes" id="UP000319931">
    <property type="component" value="Unassembled WGS sequence"/>
</dbReference>
<dbReference type="OrthoDB" id="2181430at2"/>
<gene>
    <name evidence="10" type="ORF">EAH76_01380</name>
</gene>
<dbReference type="GO" id="GO:0032993">
    <property type="term" value="C:protein-DNA complex"/>
    <property type="evidence" value="ECO:0007669"/>
    <property type="project" value="TreeGrafter"/>
</dbReference>
<keyword evidence="3" id="KW-0805">Transcription regulation</keyword>
<keyword evidence="2" id="KW-0902">Two-component regulatory system</keyword>
<proteinExistence type="predicted"/>
<dbReference type="SUPFAM" id="SSF52172">
    <property type="entry name" value="CheY-like"/>
    <property type="match status" value="1"/>
</dbReference>
<evidence type="ECO:0000256" key="3">
    <source>
        <dbReference type="ARBA" id="ARBA00023015"/>
    </source>
</evidence>
<dbReference type="CDD" id="cd17574">
    <property type="entry name" value="REC_OmpR"/>
    <property type="match status" value="1"/>
</dbReference>
<name>A0A502G5S6_9SPHN</name>
<dbReference type="EMBL" id="RCZC01000001">
    <property type="protein sequence ID" value="TPG56253.1"/>
    <property type="molecule type" value="Genomic_DNA"/>
</dbReference>
<dbReference type="RefSeq" id="WP_037493030.1">
    <property type="nucleotide sequence ID" value="NZ_RCZC01000001.1"/>
</dbReference>
<reference evidence="10 11" key="1">
    <citation type="journal article" date="2019" name="Environ. Microbiol.">
        <title>Species interactions and distinct microbial communities in high Arctic permafrost affected cryosols are associated with the CH4 and CO2 gas fluxes.</title>
        <authorList>
            <person name="Altshuler I."/>
            <person name="Hamel J."/>
            <person name="Turney S."/>
            <person name="Magnuson E."/>
            <person name="Levesque R."/>
            <person name="Greer C."/>
            <person name="Whyte L.G."/>
        </authorList>
    </citation>
    <scope>NUCLEOTIDE SEQUENCE [LARGE SCALE GENOMIC DNA]</scope>
    <source>
        <strain evidence="10 11">E6.1</strain>
    </source>
</reference>
<keyword evidence="11" id="KW-1185">Reference proteome</keyword>
<evidence type="ECO:0000259" key="9">
    <source>
        <dbReference type="PROSITE" id="PS51755"/>
    </source>
</evidence>
<dbReference type="Pfam" id="PF00486">
    <property type="entry name" value="Trans_reg_C"/>
    <property type="match status" value="1"/>
</dbReference>
<dbReference type="InterPro" id="IPR001867">
    <property type="entry name" value="OmpR/PhoB-type_DNA-bd"/>
</dbReference>
<keyword evidence="4 7" id="KW-0238">DNA-binding</keyword>
<dbReference type="InterPro" id="IPR039420">
    <property type="entry name" value="WalR-like"/>
</dbReference>
<evidence type="ECO:0000256" key="7">
    <source>
        <dbReference type="PROSITE-ProRule" id="PRU01091"/>
    </source>
</evidence>
<accession>A0A502G5S6</accession>
<organism evidence="10 11">
    <name type="scientific">Sphingomonas glacialis</name>
    <dbReference type="NCBI Taxonomy" id="658225"/>
    <lineage>
        <taxon>Bacteria</taxon>
        <taxon>Pseudomonadati</taxon>
        <taxon>Pseudomonadota</taxon>
        <taxon>Alphaproteobacteria</taxon>
        <taxon>Sphingomonadales</taxon>
        <taxon>Sphingomonadaceae</taxon>
        <taxon>Sphingomonas</taxon>
    </lineage>
</organism>
<sequence length="234" mass="25688">MPTIVLVEDDPHLRTLTTRALQENGYTVRPASTAPEMWLAIDQGPVDLVLLDIMLPGTSGIDLCRAIRQKSDVPIIFVSAKGSETDRVVGLELGADDYIAKPFGTRELLARVRAVLRRGGVERQATPRDNGMLRFDGWTVNLPRRELLSPTGALVDLTGAEFDLLVTLCDHSGRVIARERLIELSRTRLGDSSDRSIDVLVSRLRRKLSSTGVDAPIATVRGIGYMFSAPVTRD</sequence>
<dbReference type="Gene3D" id="1.10.10.10">
    <property type="entry name" value="Winged helix-like DNA-binding domain superfamily/Winged helix DNA-binding domain"/>
    <property type="match status" value="1"/>
</dbReference>
<dbReference type="AlphaFoldDB" id="A0A502G5S6"/>
<dbReference type="Gene3D" id="6.10.250.690">
    <property type="match status" value="1"/>
</dbReference>
<dbReference type="Pfam" id="PF00072">
    <property type="entry name" value="Response_reg"/>
    <property type="match status" value="1"/>
</dbReference>
<evidence type="ECO:0000259" key="8">
    <source>
        <dbReference type="PROSITE" id="PS50110"/>
    </source>
</evidence>
<dbReference type="SUPFAM" id="SSF46894">
    <property type="entry name" value="C-terminal effector domain of the bipartite response regulators"/>
    <property type="match status" value="1"/>
</dbReference>
<evidence type="ECO:0000313" key="10">
    <source>
        <dbReference type="EMBL" id="TPG56253.1"/>
    </source>
</evidence>
<evidence type="ECO:0000256" key="2">
    <source>
        <dbReference type="ARBA" id="ARBA00023012"/>
    </source>
</evidence>
<dbReference type="GO" id="GO:0006355">
    <property type="term" value="P:regulation of DNA-templated transcription"/>
    <property type="evidence" value="ECO:0007669"/>
    <property type="project" value="InterPro"/>
</dbReference>
<dbReference type="SMART" id="SM00862">
    <property type="entry name" value="Trans_reg_C"/>
    <property type="match status" value="1"/>
</dbReference>
<dbReference type="PANTHER" id="PTHR48111:SF4">
    <property type="entry name" value="DNA-BINDING DUAL TRANSCRIPTIONAL REGULATOR OMPR"/>
    <property type="match status" value="1"/>
</dbReference>
<evidence type="ECO:0000256" key="6">
    <source>
        <dbReference type="PROSITE-ProRule" id="PRU00169"/>
    </source>
</evidence>
<dbReference type="InterPro" id="IPR001789">
    <property type="entry name" value="Sig_transdc_resp-reg_receiver"/>
</dbReference>
<feature type="DNA-binding region" description="OmpR/PhoB-type" evidence="7">
    <location>
        <begin position="130"/>
        <end position="229"/>
    </location>
</feature>
<comment type="caution">
    <text evidence="10">The sequence shown here is derived from an EMBL/GenBank/DDBJ whole genome shotgun (WGS) entry which is preliminary data.</text>
</comment>
<evidence type="ECO:0000256" key="5">
    <source>
        <dbReference type="ARBA" id="ARBA00023163"/>
    </source>
</evidence>
<dbReference type="GO" id="GO:0000976">
    <property type="term" value="F:transcription cis-regulatory region binding"/>
    <property type="evidence" value="ECO:0007669"/>
    <property type="project" value="TreeGrafter"/>
</dbReference>
<keyword evidence="1 6" id="KW-0597">Phosphoprotein</keyword>
<keyword evidence="5" id="KW-0804">Transcription</keyword>
<dbReference type="Gene3D" id="3.40.50.2300">
    <property type="match status" value="1"/>
</dbReference>
<evidence type="ECO:0000256" key="1">
    <source>
        <dbReference type="ARBA" id="ARBA00022553"/>
    </source>
</evidence>
<evidence type="ECO:0000313" key="11">
    <source>
        <dbReference type="Proteomes" id="UP000319931"/>
    </source>
</evidence>
<dbReference type="PROSITE" id="PS50110">
    <property type="entry name" value="RESPONSE_REGULATORY"/>
    <property type="match status" value="1"/>
</dbReference>
<dbReference type="SMART" id="SM00448">
    <property type="entry name" value="REC"/>
    <property type="match status" value="1"/>
</dbReference>
<dbReference type="InterPro" id="IPR016032">
    <property type="entry name" value="Sig_transdc_resp-reg_C-effctor"/>
</dbReference>
<dbReference type="PANTHER" id="PTHR48111">
    <property type="entry name" value="REGULATOR OF RPOS"/>
    <property type="match status" value="1"/>
</dbReference>
<feature type="modified residue" description="4-aspartylphosphate" evidence="6">
    <location>
        <position position="52"/>
    </location>
</feature>